<dbReference type="Gene3D" id="2.40.50.90">
    <property type="match status" value="1"/>
</dbReference>
<comment type="caution">
    <text evidence="3">The sequence shown here is derived from an EMBL/GenBank/DDBJ whole genome shotgun (WGS) entry which is preliminary data.</text>
</comment>
<feature type="signal peptide" evidence="1">
    <location>
        <begin position="1"/>
        <end position="19"/>
    </location>
</feature>
<dbReference type="AlphaFoldDB" id="A0A916UW24"/>
<gene>
    <name evidence="3" type="ORF">GCM10010994_55670</name>
</gene>
<reference evidence="3" key="2">
    <citation type="submission" date="2020-09" db="EMBL/GenBank/DDBJ databases">
        <authorList>
            <person name="Sun Q."/>
            <person name="Zhou Y."/>
        </authorList>
    </citation>
    <scope>NUCLEOTIDE SEQUENCE</scope>
    <source>
        <strain evidence="3">CGMCC 1.12919</strain>
    </source>
</reference>
<dbReference type="PROSITE" id="PS50830">
    <property type="entry name" value="TNASE_3"/>
    <property type="match status" value="1"/>
</dbReference>
<evidence type="ECO:0000259" key="2">
    <source>
        <dbReference type="PROSITE" id="PS50830"/>
    </source>
</evidence>
<dbReference type="Pfam" id="PF00565">
    <property type="entry name" value="SNase"/>
    <property type="match status" value="1"/>
</dbReference>
<dbReference type="RefSeq" id="WP_244642254.1">
    <property type="nucleotide sequence ID" value="NZ_BMGG01000011.1"/>
</dbReference>
<evidence type="ECO:0000313" key="4">
    <source>
        <dbReference type="Proteomes" id="UP000637002"/>
    </source>
</evidence>
<reference evidence="3" key="1">
    <citation type="journal article" date="2014" name="Int. J. Syst. Evol. Microbiol.">
        <title>Complete genome sequence of Corynebacterium casei LMG S-19264T (=DSM 44701T), isolated from a smear-ripened cheese.</title>
        <authorList>
            <consortium name="US DOE Joint Genome Institute (JGI-PGF)"/>
            <person name="Walter F."/>
            <person name="Albersmeier A."/>
            <person name="Kalinowski J."/>
            <person name="Ruckert C."/>
        </authorList>
    </citation>
    <scope>NUCLEOTIDE SEQUENCE</scope>
    <source>
        <strain evidence="3">CGMCC 1.12919</strain>
    </source>
</reference>
<evidence type="ECO:0000256" key="1">
    <source>
        <dbReference type="SAM" id="SignalP"/>
    </source>
</evidence>
<dbReference type="SMART" id="SM00318">
    <property type="entry name" value="SNc"/>
    <property type="match status" value="1"/>
</dbReference>
<accession>A0A916UW24</accession>
<dbReference type="InterPro" id="IPR035437">
    <property type="entry name" value="SNase_OB-fold_sf"/>
</dbReference>
<dbReference type="InterPro" id="IPR016071">
    <property type="entry name" value="Staphylococal_nuclease_OB-fold"/>
</dbReference>
<feature type="domain" description="TNase-like" evidence="2">
    <location>
        <begin position="20"/>
        <end position="120"/>
    </location>
</feature>
<proteinExistence type="predicted"/>
<sequence>MKLRTALLFLALAATPATAESVDGRRITIIDGDTIALPAASPGARQERVRLLDIDTPETWQSRCEDELAVGLIAKQRLRELLARPVTVERHGQDRYRRTLARLYVGGREVGAVLLSEELAVRWRPGRDAWEQRLAHWCPRGAR</sequence>
<evidence type="ECO:0000313" key="3">
    <source>
        <dbReference type="EMBL" id="GGC90733.1"/>
    </source>
</evidence>
<keyword evidence="1" id="KW-0732">Signal</keyword>
<feature type="chain" id="PRO_5036719675" description="TNase-like domain-containing protein" evidence="1">
    <location>
        <begin position="20"/>
        <end position="143"/>
    </location>
</feature>
<dbReference type="SUPFAM" id="SSF50199">
    <property type="entry name" value="Staphylococcal nuclease"/>
    <property type="match status" value="1"/>
</dbReference>
<organism evidence="3 4">
    <name type="scientific">Chelatococcus reniformis</name>
    <dbReference type="NCBI Taxonomy" id="1494448"/>
    <lineage>
        <taxon>Bacteria</taxon>
        <taxon>Pseudomonadati</taxon>
        <taxon>Pseudomonadota</taxon>
        <taxon>Alphaproteobacteria</taxon>
        <taxon>Hyphomicrobiales</taxon>
        <taxon>Chelatococcaceae</taxon>
        <taxon>Chelatococcus</taxon>
    </lineage>
</organism>
<protein>
    <recommendedName>
        <fullName evidence="2">TNase-like domain-containing protein</fullName>
    </recommendedName>
</protein>
<dbReference type="EMBL" id="BMGG01000011">
    <property type="protein sequence ID" value="GGC90733.1"/>
    <property type="molecule type" value="Genomic_DNA"/>
</dbReference>
<dbReference type="Proteomes" id="UP000637002">
    <property type="component" value="Unassembled WGS sequence"/>
</dbReference>
<keyword evidence="4" id="KW-1185">Reference proteome</keyword>
<name>A0A916UW24_9HYPH</name>